<dbReference type="EMBL" id="CP084166">
    <property type="protein sequence ID" value="UJG41663.1"/>
    <property type="molecule type" value="Genomic_DNA"/>
</dbReference>
<dbReference type="Proteomes" id="UP001201020">
    <property type="component" value="Chromosome"/>
</dbReference>
<feature type="coiled-coil region" evidence="1">
    <location>
        <begin position="39"/>
        <end position="221"/>
    </location>
</feature>
<dbReference type="SUPFAM" id="SSF57997">
    <property type="entry name" value="Tropomyosin"/>
    <property type="match status" value="1"/>
</dbReference>
<dbReference type="AlphaFoldDB" id="A0A9Y1BM90"/>
<dbReference type="Gene3D" id="1.10.287.1490">
    <property type="match status" value="1"/>
</dbReference>
<sequence length="294" mass="34834">MSVEEYSGKDRVNLEYLVKVIDDLIKKTNLIEKMLTDEKEGRINQYKELTKKIEKSEKETKSINTQLSNLKTKQLSSLSKEIEDSKKALLIIKERIDEKDKDIENLEMKISEVNKLFEQFKSNLNEEKQIREEKEQEIQELKEKNSELSIRLEEKEERLKQLENELTKLKEQLGSLKDKKENLTSKIEKLKEEKKELNEKLKEIEKEYKNYKDNMEPVIAQNTHIKKLLDESLQGKIYLYLLEKYPKTSNIDDIAKEIDSPAVKIKSEILAMQEMGVIRYNTDTREVFITEKKV</sequence>
<evidence type="ECO:0000313" key="2">
    <source>
        <dbReference type="EMBL" id="UJG41663.1"/>
    </source>
</evidence>
<keyword evidence="1" id="KW-0175">Coiled coil</keyword>
<proteinExistence type="predicted"/>
<evidence type="ECO:0000256" key="1">
    <source>
        <dbReference type="SAM" id="Coils"/>
    </source>
</evidence>
<dbReference type="PANTHER" id="PTHR43941:SF1">
    <property type="entry name" value="STRUCTURAL MAINTENANCE OF CHROMOSOMES PROTEIN 2"/>
    <property type="match status" value="1"/>
</dbReference>
<name>A0A9Y1BM90_9ARCH</name>
<dbReference type="PANTHER" id="PTHR43941">
    <property type="entry name" value="STRUCTURAL MAINTENANCE OF CHROMOSOMES PROTEIN 2"/>
    <property type="match status" value="1"/>
</dbReference>
<evidence type="ECO:0008006" key="3">
    <source>
        <dbReference type="Google" id="ProtNLM"/>
    </source>
</evidence>
<reference evidence="2" key="1">
    <citation type="journal article" date="2022" name="Nat. Microbiol.">
        <title>Unique mobile elements and scalable gene flow at the prokaryote-eukaryote boundary revealed by circularized Asgard archaea genomes.</title>
        <authorList>
            <person name="Wu F."/>
            <person name="Speth D.R."/>
            <person name="Philosof A."/>
            <person name="Cremiere A."/>
            <person name="Narayanan A."/>
            <person name="Barco R.A."/>
            <person name="Connon S.A."/>
            <person name="Amend J.P."/>
            <person name="Antoshechkin I.A."/>
            <person name="Orphan V.J."/>
        </authorList>
    </citation>
    <scope>NUCLEOTIDE SEQUENCE</scope>
    <source>
        <strain evidence="2">PM71</strain>
    </source>
</reference>
<accession>A0A9Y1BM90</accession>
<gene>
    <name evidence="2" type="ORF">K9W45_04150</name>
</gene>
<organism evidence="2">
    <name type="scientific">Candidatus Heimdallarchaeum aukensis</name>
    <dbReference type="NCBI Taxonomy" id="2876573"/>
    <lineage>
        <taxon>Archaea</taxon>
        <taxon>Promethearchaeati</taxon>
        <taxon>Candidatus Heimdallarchaeota</taxon>
        <taxon>Candidatus Heimdallarchaeia (ex Rinke et al. 2021) (nom. nud.)</taxon>
        <taxon>Candidatus Heimdallarchaeales</taxon>
        <taxon>Candidatus Heimdallarchaeaceae</taxon>
        <taxon>Candidatus Heimdallarchaeum</taxon>
    </lineage>
</organism>
<protein>
    <recommendedName>
        <fullName evidence="3">Chromosome partition protein Smc</fullName>
    </recommendedName>
</protein>